<dbReference type="GO" id="GO:0006412">
    <property type="term" value="P:translation"/>
    <property type="evidence" value="ECO:0007669"/>
    <property type="project" value="UniProtKB-UniRule"/>
</dbReference>
<dbReference type="CDD" id="cd00473">
    <property type="entry name" value="bS6"/>
    <property type="match status" value="1"/>
</dbReference>
<dbReference type="GO" id="GO:1990904">
    <property type="term" value="C:ribonucleoprotein complex"/>
    <property type="evidence" value="ECO:0007669"/>
    <property type="project" value="UniProtKB-KW"/>
</dbReference>
<dbReference type="NCBIfam" id="TIGR00166">
    <property type="entry name" value="S6"/>
    <property type="match status" value="1"/>
</dbReference>
<protein>
    <recommendedName>
        <fullName evidence="2 3">Small ribosomal subunit protein bS6</fullName>
    </recommendedName>
</protein>
<dbReference type="Gene3D" id="3.30.70.60">
    <property type="match status" value="1"/>
</dbReference>
<dbReference type="SUPFAM" id="SSF54995">
    <property type="entry name" value="Ribosomal protein S6"/>
    <property type="match status" value="1"/>
</dbReference>
<sequence length="137" mass="15439">MNEAENKKEYEMAYLLTAEISEDKMEAEVSELKNFIAENGGNITEANLPIKRQLSYPIKKQDQAYFGTAYFTINNDGLEKLKKAFALYKKVLRFLILNKPLKKPKPVTSAPPKAPAEKTPEATAPSFDQKLENILNG</sequence>
<organism evidence="5 6">
    <name type="scientific">Candidatus Azambacteria bacterium GW2011_GWA1_42_19</name>
    <dbReference type="NCBI Taxonomy" id="1618609"/>
    <lineage>
        <taxon>Bacteria</taxon>
        <taxon>Candidatus Azamiibacteriota</taxon>
    </lineage>
</organism>
<evidence type="ECO:0000313" key="6">
    <source>
        <dbReference type="Proteomes" id="UP000034951"/>
    </source>
</evidence>
<dbReference type="HAMAP" id="MF_00360">
    <property type="entry name" value="Ribosomal_bS6"/>
    <property type="match status" value="1"/>
</dbReference>
<gene>
    <name evidence="3" type="primary">rpsF</name>
    <name evidence="5" type="ORF">UV10_C0015G0007</name>
</gene>
<comment type="caution">
    <text evidence="5">The sequence shown here is derived from an EMBL/GenBank/DDBJ whole genome shotgun (WGS) entry which is preliminary data.</text>
</comment>
<evidence type="ECO:0000256" key="4">
    <source>
        <dbReference type="SAM" id="MobiDB-lite"/>
    </source>
</evidence>
<dbReference type="InterPro" id="IPR020814">
    <property type="entry name" value="Ribosomal_S6_plastid/chlpt"/>
</dbReference>
<reference evidence="5 6" key="1">
    <citation type="journal article" date="2015" name="Nature">
        <title>rRNA introns, odd ribosomes, and small enigmatic genomes across a large radiation of phyla.</title>
        <authorList>
            <person name="Brown C.T."/>
            <person name="Hug L.A."/>
            <person name="Thomas B.C."/>
            <person name="Sharon I."/>
            <person name="Castelle C.J."/>
            <person name="Singh A."/>
            <person name="Wilkins M.J."/>
            <person name="Williams K.H."/>
            <person name="Banfield J.F."/>
        </authorList>
    </citation>
    <scope>NUCLEOTIDE SEQUENCE [LARGE SCALE GENOMIC DNA]</scope>
</reference>
<dbReference type="EMBL" id="LCDE01000015">
    <property type="protein sequence ID" value="KKS45734.1"/>
    <property type="molecule type" value="Genomic_DNA"/>
</dbReference>
<dbReference type="GO" id="GO:0005737">
    <property type="term" value="C:cytoplasm"/>
    <property type="evidence" value="ECO:0007669"/>
    <property type="project" value="UniProtKB-ARBA"/>
</dbReference>
<feature type="region of interest" description="Disordered" evidence="4">
    <location>
        <begin position="102"/>
        <end position="137"/>
    </location>
</feature>
<evidence type="ECO:0000313" key="5">
    <source>
        <dbReference type="EMBL" id="KKS45734.1"/>
    </source>
</evidence>
<dbReference type="GO" id="GO:0070181">
    <property type="term" value="F:small ribosomal subunit rRNA binding"/>
    <property type="evidence" value="ECO:0007669"/>
    <property type="project" value="TreeGrafter"/>
</dbReference>
<keyword evidence="3 5" id="KW-0689">Ribosomal protein</keyword>
<dbReference type="GO" id="GO:0005840">
    <property type="term" value="C:ribosome"/>
    <property type="evidence" value="ECO:0007669"/>
    <property type="project" value="UniProtKB-KW"/>
</dbReference>
<dbReference type="Pfam" id="PF01250">
    <property type="entry name" value="Ribosomal_S6"/>
    <property type="match status" value="1"/>
</dbReference>
<accession>A0A0G0ZAR0</accession>
<proteinExistence type="inferred from homology"/>
<evidence type="ECO:0000256" key="1">
    <source>
        <dbReference type="ARBA" id="ARBA00009512"/>
    </source>
</evidence>
<evidence type="ECO:0000256" key="3">
    <source>
        <dbReference type="HAMAP-Rule" id="MF_00360"/>
    </source>
</evidence>
<dbReference type="GO" id="GO:0003735">
    <property type="term" value="F:structural constituent of ribosome"/>
    <property type="evidence" value="ECO:0007669"/>
    <property type="project" value="InterPro"/>
</dbReference>
<evidence type="ECO:0000256" key="2">
    <source>
        <dbReference type="ARBA" id="ARBA00035294"/>
    </source>
</evidence>
<dbReference type="InterPro" id="IPR000529">
    <property type="entry name" value="Ribosomal_bS6"/>
</dbReference>
<dbReference type="InterPro" id="IPR014717">
    <property type="entry name" value="Transl_elong_EF1B/ribsomal_bS6"/>
</dbReference>
<dbReference type="InterPro" id="IPR035980">
    <property type="entry name" value="Ribosomal_bS6_sf"/>
</dbReference>
<name>A0A0G0ZAR0_9BACT</name>
<dbReference type="PANTHER" id="PTHR21011:SF1">
    <property type="entry name" value="SMALL RIBOSOMAL SUBUNIT PROTEIN BS6M"/>
    <property type="match status" value="1"/>
</dbReference>
<keyword evidence="3" id="KW-0699">rRNA-binding</keyword>
<comment type="similarity">
    <text evidence="1 3">Belongs to the bacterial ribosomal protein bS6 family.</text>
</comment>
<dbReference type="AlphaFoldDB" id="A0A0G0ZAR0"/>
<dbReference type="PANTHER" id="PTHR21011">
    <property type="entry name" value="MITOCHONDRIAL 28S RIBOSOMAL PROTEIN S6"/>
    <property type="match status" value="1"/>
</dbReference>
<keyword evidence="3" id="KW-0687">Ribonucleoprotein</keyword>
<dbReference type="Proteomes" id="UP000034951">
    <property type="component" value="Unassembled WGS sequence"/>
</dbReference>
<keyword evidence="3" id="KW-0694">RNA-binding</keyword>
<comment type="function">
    <text evidence="3">Binds together with bS18 to 16S ribosomal RNA.</text>
</comment>